<organism evidence="2 3">
    <name type="scientific">Marilutibacter aestuarii</name>
    <dbReference type="NCBI Taxonomy" id="1706195"/>
    <lineage>
        <taxon>Bacteria</taxon>
        <taxon>Pseudomonadati</taxon>
        <taxon>Pseudomonadota</taxon>
        <taxon>Gammaproteobacteria</taxon>
        <taxon>Lysobacterales</taxon>
        <taxon>Lysobacteraceae</taxon>
        <taxon>Marilutibacter</taxon>
    </lineage>
</organism>
<dbReference type="Gene3D" id="1.20.120.1370">
    <property type="entry name" value="Regulator of RNA polymerase sigma(70) subunit, domain 4"/>
    <property type="match status" value="1"/>
</dbReference>
<evidence type="ECO:0000313" key="2">
    <source>
        <dbReference type="EMBL" id="TQD39545.1"/>
    </source>
</evidence>
<gene>
    <name evidence="2" type="ORF">FKV25_15400</name>
</gene>
<evidence type="ECO:0000313" key="3">
    <source>
        <dbReference type="Proteomes" id="UP000318212"/>
    </source>
</evidence>
<keyword evidence="3" id="KW-1185">Reference proteome</keyword>
<dbReference type="InterPro" id="IPR012312">
    <property type="entry name" value="Hemerythrin-like"/>
</dbReference>
<dbReference type="AlphaFoldDB" id="A0A507ZXP6"/>
<comment type="caution">
    <text evidence="2">The sequence shown here is derived from an EMBL/GenBank/DDBJ whole genome shotgun (WGS) entry which is preliminary data.</text>
</comment>
<dbReference type="InterPro" id="IPR038309">
    <property type="entry name" value="Rsd/AlgQ_sf"/>
</dbReference>
<reference evidence="2 3" key="1">
    <citation type="submission" date="2019-06" db="EMBL/GenBank/DDBJ databases">
        <title>Lysobacter alkalisoli sp. nov. isolated from saline soil.</title>
        <authorList>
            <person name="Sun J.-Q."/>
            <person name="Xu L."/>
        </authorList>
    </citation>
    <scope>NUCLEOTIDE SEQUENCE [LARGE SCALE GENOMIC DNA]</scope>
    <source>
        <strain evidence="2 3">JCM 31130</strain>
    </source>
</reference>
<feature type="domain" description="Hemerythrin-like" evidence="1">
    <location>
        <begin position="54"/>
        <end position="182"/>
    </location>
</feature>
<name>A0A507ZXP6_9GAMM</name>
<dbReference type="Pfam" id="PF01814">
    <property type="entry name" value="Hemerythrin"/>
    <property type="match status" value="1"/>
</dbReference>
<dbReference type="EMBL" id="VICE01000148">
    <property type="protein sequence ID" value="TQD39545.1"/>
    <property type="molecule type" value="Genomic_DNA"/>
</dbReference>
<evidence type="ECO:0000259" key="1">
    <source>
        <dbReference type="Pfam" id="PF01814"/>
    </source>
</evidence>
<dbReference type="OrthoDB" id="8526133at2"/>
<accession>A0A507ZXP6</accession>
<protein>
    <submittedName>
        <fullName evidence="2">Hemerythrin domain-containing protein</fullName>
    </submittedName>
</protein>
<sequence>MAIHPKGKNVLGFMRRLMGGQPTSHKGSATPRAPIQFDVPAGRPRQIKYDPSLVASLEKDHRELVALFKEIGQCAKLDEYGDVPALLLSFKTRLEAHLIAENVRFYNYVENTLQDDAENAMLIRSFRREMNSIARGVVDFVKKYQVASFDARSRAEFMDDYSTVGGLLTQRIEREENSLYPLYQPH</sequence>
<dbReference type="Proteomes" id="UP000318212">
    <property type="component" value="Unassembled WGS sequence"/>
</dbReference>
<proteinExistence type="predicted"/>